<dbReference type="GO" id="GO:0000271">
    <property type="term" value="P:polysaccharide biosynthetic process"/>
    <property type="evidence" value="ECO:0007669"/>
    <property type="project" value="TreeGrafter"/>
</dbReference>
<dbReference type="Proteomes" id="UP000469325">
    <property type="component" value="Unassembled WGS sequence"/>
</dbReference>
<dbReference type="GO" id="GO:0016020">
    <property type="term" value="C:membrane"/>
    <property type="evidence" value="ECO:0007669"/>
    <property type="project" value="TreeGrafter"/>
</dbReference>
<keyword evidence="3" id="KW-0808">Transferase</keyword>
<dbReference type="PANTHER" id="PTHR23028">
    <property type="entry name" value="ACETYLTRANSFERASE"/>
    <property type="match status" value="1"/>
</dbReference>
<keyword evidence="1" id="KW-1133">Transmembrane helix</keyword>
<feature type="transmembrane region" description="Helical" evidence="1">
    <location>
        <begin position="57"/>
        <end position="75"/>
    </location>
</feature>
<evidence type="ECO:0000313" key="3">
    <source>
        <dbReference type="EMBL" id="MST72314.1"/>
    </source>
</evidence>
<feature type="transmembrane region" description="Helical" evidence="1">
    <location>
        <begin position="20"/>
        <end position="37"/>
    </location>
</feature>
<dbReference type="InterPro" id="IPR050879">
    <property type="entry name" value="Acyltransferase_3"/>
</dbReference>
<dbReference type="AlphaFoldDB" id="A0A6N7XMZ1"/>
<feature type="transmembrane region" description="Helical" evidence="1">
    <location>
        <begin position="134"/>
        <end position="155"/>
    </location>
</feature>
<feature type="transmembrane region" description="Helical" evidence="1">
    <location>
        <begin position="167"/>
        <end position="187"/>
    </location>
</feature>
<dbReference type="GO" id="GO:0016747">
    <property type="term" value="F:acyltransferase activity, transferring groups other than amino-acyl groups"/>
    <property type="evidence" value="ECO:0007669"/>
    <property type="project" value="InterPro"/>
</dbReference>
<reference evidence="3 4" key="1">
    <citation type="submission" date="2019-08" db="EMBL/GenBank/DDBJ databases">
        <title>In-depth cultivation of the pig gut microbiome towards novel bacterial diversity and tailored functional studies.</title>
        <authorList>
            <person name="Wylensek D."/>
            <person name="Hitch T.C.A."/>
            <person name="Clavel T."/>
        </authorList>
    </citation>
    <scope>NUCLEOTIDE SEQUENCE [LARGE SCALE GENOMIC DNA]</scope>
    <source>
        <strain evidence="3 4">CA-Schmier-601-WT-1</strain>
    </source>
</reference>
<comment type="caution">
    <text evidence="3">The sequence shown here is derived from an EMBL/GenBank/DDBJ whole genome shotgun (WGS) entry which is preliminary data.</text>
</comment>
<dbReference type="RefSeq" id="WP_154434267.1">
    <property type="nucleotide sequence ID" value="NZ_VUNC01000002.1"/>
</dbReference>
<keyword evidence="1" id="KW-0472">Membrane</keyword>
<feature type="transmembrane region" description="Helical" evidence="1">
    <location>
        <begin position="231"/>
        <end position="249"/>
    </location>
</feature>
<dbReference type="EMBL" id="VUNC01000002">
    <property type="protein sequence ID" value="MST72314.1"/>
    <property type="molecule type" value="Genomic_DNA"/>
</dbReference>
<organism evidence="3 4">
    <name type="scientific">Olsenella porci</name>
    <dbReference type="NCBI Taxonomy" id="2652279"/>
    <lineage>
        <taxon>Bacteria</taxon>
        <taxon>Bacillati</taxon>
        <taxon>Actinomycetota</taxon>
        <taxon>Coriobacteriia</taxon>
        <taxon>Coriobacteriales</taxon>
        <taxon>Atopobiaceae</taxon>
        <taxon>Olsenella</taxon>
    </lineage>
</organism>
<evidence type="ECO:0000259" key="2">
    <source>
        <dbReference type="Pfam" id="PF01757"/>
    </source>
</evidence>
<feature type="transmembrane region" description="Helical" evidence="1">
    <location>
        <begin position="202"/>
        <end position="219"/>
    </location>
</feature>
<protein>
    <submittedName>
        <fullName evidence="3">Acyltransferase</fullName>
    </submittedName>
</protein>
<evidence type="ECO:0000313" key="4">
    <source>
        <dbReference type="Proteomes" id="UP000469325"/>
    </source>
</evidence>
<keyword evidence="4" id="KW-1185">Reference proteome</keyword>
<sequence length="359" mass="40723">MPKDLQASTSRAKHYGSIDGLRALSCIGIILMHVQANTSYDLAGSFAWDTFIPSLTWLVYLFFMISGFGMCAGYLRRFQNREIDLECFYKRRYGKILPFFGLLLVIDILMERTPDAIYEASVEGMLLHGLLPNNAVSVIGVSWFLGVVFLFYLLFPAFTVLMKSKKRAWTSLALSLWLVVCMDQYFFSPYFVTNSFTPRHSFLYVLPLFILGGIVYLYRDDIARVCEGRRIPALVLCLAATVLWYAIPGQSRGELFYLKSLVLFGLWLSYAIGNDSKFLASRPVRYLSSISMELYLAQMLSFRVVERAHLLYVFGSAGTTGWLSFVVASCLTVAGLIVFIETYKWAVRHIKARLGKAAH</sequence>
<keyword evidence="1" id="KW-0812">Transmembrane</keyword>
<dbReference type="Pfam" id="PF01757">
    <property type="entry name" value="Acyl_transf_3"/>
    <property type="match status" value="1"/>
</dbReference>
<name>A0A6N7XMZ1_9ACTN</name>
<accession>A0A6N7XMZ1</accession>
<dbReference type="InterPro" id="IPR002656">
    <property type="entry name" value="Acyl_transf_3_dom"/>
</dbReference>
<gene>
    <name evidence="3" type="ORF">FYJ68_04220</name>
</gene>
<feature type="transmembrane region" description="Helical" evidence="1">
    <location>
        <begin position="322"/>
        <end position="343"/>
    </location>
</feature>
<dbReference type="PANTHER" id="PTHR23028:SF53">
    <property type="entry name" value="ACYL_TRANSF_3 DOMAIN-CONTAINING PROTEIN"/>
    <property type="match status" value="1"/>
</dbReference>
<keyword evidence="3" id="KW-0012">Acyltransferase</keyword>
<feature type="domain" description="Acyltransferase 3" evidence="2">
    <location>
        <begin position="16"/>
        <end position="339"/>
    </location>
</feature>
<proteinExistence type="predicted"/>
<evidence type="ECO:0000256" key="1">
    <source>
        <dbReference type="SAM" id="Phobius"/>
    </source>
</evidence>
<feature type="transmembrane region" description="Helical" evidence="1">
    <location>
        <begin position="96"/>
        <end position="114"/>
    </location>
</feature>